<dbReference type="Pfam" id="PF13649">
    <property type="entry name" value="Methyltransf_25"/>
    <property type="match status" value="1"/>
</dbReference>
<feature type="domain" description="Methyltransferase" evidence="1">
    <location>
        <begin position="36"/>
        <end position="131"/>
    </location>
</feature>
<proteinExistence type="predicted"/>
<dbReference type="Proteomes" id="UP000193560">
    <property type="component" value="Unassembled WGS sequence"/>
</dbReference>
<dbReference type="GO" id="GO:0008168">
    <property type="term" value="F:methyltransferase activity"/>
    <property type="evidence" value="ECO:0007669"/>
    <property type="project" value="UniProtKB-KW"/>
</dbReference>
<organism evidence="2 3">
    <name type="scientific">Absidia repens</name>
    <dbReference type="NCBI Taxonomy" id="90262"/>
    <lineage>
        <taxon>Eukaryota</taxon>
        <taxon>Fungi</taxon>
        <taxon>Fungi incertae sedis</taxon>
        <taxon>Mucoromycota</taxon>
        <taxon>Mucoromycotina</taxon>
        <taxon>Mucoromycetes</taxon>
        <taxon>Mucorales</taxon>
        <taxon>Cunninghamellaceae</taxon>
        <taxon>Absidia</taxon>
    </lineage>
</organism>
<dbReference type="EMBL" id="MCGE01000009">
    <property type="protein sequence ID" value="ORZ17625.1"/>
    <property type="molecule type" value="Genomic_DNA"/>
</dbReference>
<evidence type="ECO:0000313" key="2">
    <source>
        <dbReference type="EMBL" id="ORZ17625.1"/>
    </source>
</evidence>
<dbReference type="PANTHER" id="PTHR43591:SF24">
    <property type="entry name" value="2-METHOXY-6-POLYPRENYL-1,4-BENZOQUINOL METHYLASE, MITOCHONDRIAL"/>
    <property type="match status" value="1"/>
</dbReference>
<dbReference type="Gene3D" id="3.40.50.150">
    <property type="entry name" value="Vaccinia Virus protein VP39"/>
    <property type="match status" value="1"/>
</dbReference>
<gene>
    <name evidence="2" type="ORF">BCR42DRAFT_237399</name>
</gene>
<protein>
    <submittedName>
        <fullName evidence="2">S-adenosyl-L-methionine-dependent methyltransferase</fullName>
    </submittedName>
</protein>
<dbReference type="GO" id="GO:0032259">
    <property type="term" value="P:methylation"/>
    <property type="evidence" value="ECO:0007669"/>
    <property type="project" value="UniProtKB-KW"/>
</dbReference>
<keyword evidence="2" id="KW-0808">Transferase</keyword>
<dbReference type="OrthoDB" id="2013972at2759"/>
<dbReference type="SUPFAM" id="SSF53335">
    <property type="entry name" value="S-adenosyl-L-methionine-dependent methyltransferases"/>
    <property type="match status" value="1"/>
</dbReference>
<keyword evidence="2" id="KW-0489">Methyltransferase</keyword>
<dbReference type="PANTHER" id="PTHR43591">
    <property type="entry name" value="METHYLTRANSFERASE"/>
    <property type="match status" value="1"/>
</dbReference>
<dbReference type="InterPro" id="IPR041698">
    <property type="entry name" value="Methyltransf_25"/>
</dbReference>
<keyword evidence="3" id="KW-1185">Reference proteome</keyword>
<dbReference type="AlphaFoldDB" id="A0A1X2IJ75"/>
<reference evidence="2 3" key="1">
    <citation type="submission" date="2016-07" db="EMBL/GenBank/DDBJ databases">
        <title>Pervasive Adenine N6-methylation of Active Genes in Fungi.</title>
        <authorList>
            <consortium name="DOE Joint Genome Institute"/>
            <person name="Mondo S.J."/>
            <person name="Dannebaum R.O."/>
            <person name="Kuo R.C."/>
            <person name="Labutti K."/>
            <person name="Haridas S."/>
            <person name="Kuo A."/>
            <person name="Salamov A."/>
            <person name="Ahrendt S.R."/>
            <person name="Lipzen A."/>
            <person name="Sullivan W."/>
            <person name="Andreopoulos W.B."/>
            <person name="Clum A."/>
            <person name="Lindquist E."/>
            <person name="Daum C."/>
            <person name="Ramamoorthy G.K."/>
            <person name="Gryganskyi A."/>
            <person name="Culley D."/>
            <person name="Magnuson J.K."/>
            <person name="James T.Y."/>
            <person name="O'Malley M.A."/>
            <person name="Stajich J.E."/>
            <person name="Spatafora J.W."/>
            <person name="Visel A."/>
            <person name="Grigoriev I.V."/>
        </authorList>
    </citation>
    <scope>NUCLEOTIDE SEQUENCE [LARGE SCALE GENOMIC DNA]</scope>
    <source>
        <strain evidence="2 3">NRRL 1336</strain>
    </source>
</reference>
<comment type="caution">
    <text evidence="2">The sequence shown here is derived from an EMBL/GenBank/DDBJ whole genome shotgun (WGS) entry which is preliminary data.</text>
</comment>
<name>A0A1X2IJ75_9FUNG</name>
<dbReference type="CDD" id="cd02440">
    <property type="entry name" value="AdoMet_MTases"/>
    <property type="match status" value="1"/>
</dbReference>
<evidence type="ECO:0000259" key="1">
    <source>
        <dbReference type="Pfam" id="PF13649"/>
    </source>
</evidence>
<dbReference type="InterPro" id="IPR029063">
    <property type="entry name" value="SAM-dependent_MTases_sf"/>
</dbReference>
<sequence>MSIIWMKTKMIIKHYFLKRVWKGDFLVPLENPSLIIQWACSSGSWCFEMALAYPDCTVVGLDESEGIPCTPTIPNMSKRQAPLYEKDGGMAQFENDSADLIVIRDEFMYFAPDDKWHTLLAQFYRVLKPGGFLEIYGHDFQLHATDPYGKKLDEWTRHLGTSAGVSPDFPQNLEKHCCELGFVEKDYRSADLPLGEWPVAPIMKEMGYLAKIIIIKRFQILKRWILGLEENLTEEEYTETIKAGMEECERQQNRFRCFYLAARKPLR</sequence>
<dbReference type="STRING" id="90262.A0A1X2IJ75"/>
<accession>A0A1X2IJ75</accession>
<evidence type="ECO:0000313" key="3">
    <source>
        <dbReference type="Proteomes" id="UP000193560"/>
    </source>
</evidence>